<reference evidence="1" key="1">
    <citation type="submission" date="2021-05" db="EMBL/GenBank/DDBJ databases">
        <authorList>
            <person name="Scholz U."/>
            <person name="Mascher M."/>
            <person name="Fiebig A."/>
        </authorList>
    </citation>
    <scope>NUCLEOTIDE SEQUENCE [LARGE SCALE GENOMIC DNA]</scope>
</reference>
<dbReference type="Proteomes" id="UP001732700">
    <property type="component" value="Chromosome 2A"/>
</dbReference>
<name>A0ACD5UIM8_AVESA</name>
<dbReference type="EnsemblPlants" id="AVESA.00010b.r2.2AG0261960.1">
    <property type="protein sequence ID" value="AVESA.00010b.r2.2AG0261960.1.CDS"/>
    <property type="gene ID" value="AVESA.00010b.r2.2AG0261960"/>
</dbReference>
<organism evidence="1 2">
    <name type="scientific">Avena sativa</name>
    <name type="common">Oat</name>
    <dbReference type="NCBI Taxonomy" id="4498"/>
    <lineage>
        <taxon>Eukaryota</taxon>
        <taxon>Viridiplantae</taxon>
        <taxon>Streptophyta</taxon>
        <taxon>Embryophyta</taxon>
        <taxon>Tracheophyta</taxon>
        <taxon>Spermatophyta</taxon>
        <taxon>Magnoliopsida</taxon>
        <taxon>Liliopsida</taxon>
        <taxon>Poales</taxon>
        <taxon>Poaceae</taxon>
        <taxon>BOP clade</taxon>
        <taxon>Pooideae</taxon>
        <taxon>Poodae</taxon>
        <taxon>Poeae</taxon>
        <taxon>Poeae Chloroplast Group 1 (Aveneae type)</taxon>
        <taxon>Aveninae</taxon>
        <taxon>Avena</taxon>
    </lineage>
</organism>
<reference evidence="1" key="2">
    <citation type="submission" date="2025-09" db="UniProtKB">
        <authorList>
            <consortium name="EnsemblPlants"/>
        </authorList>
    </citation>
    <scope>IDENTIFICATION</scope>
</reference>
<protein>
    <submittedName>
        <fullName evidence="1">Uncharacterized protein</fullName>
    </submittedName>
</protein>
<keyword evidence="2" id="KW-1185">Reference proteome</keyword>
<evidence type="ECO:0000313" key="2">
    <source>
        <dbReference type="Proteomes" id="UP001732700"/>
    </source>
</evidence>
<proteinExistence type="predicted"/>
<evidence type="ECO:0000313" key="1">
    <source>
        <dbReference type="EnsemblPlants" id="AVESA.00010b.r2.2AG0261960.1.CDS"/>
    </source>
</evidence>
<accession>A0ACD5UIM8</accession>
<sequence>MLGQPSVIARLMGLEDAIVPGEAMILAEEDTMVNLLKPSSKLKQFKCSPLPHHGRISVDYYRYCLNKMRPRRRSSRRSSSSSTSSSSRSHRRRDHDRNHPQEELLEKIKEEFRASWQQASMALSPAEVELEGTSWGASGRRRSGSDRAGVLDGRYIQRVAQENLRREKMARYGHGANDKTKAEEVELVTMENSEEAEHRVQGGSDDAESEAASSGAAVSGDHGQHDQMSSASENSRGTPTRIAILRPIGTTRAAGDHCEPPPPSWKAARDGGMDEFLRAVKLRLDNEMKVKIGDGDVAPPSTMTRRKGWGSDDTKGDTARQIREAMVTKEDLGRRLSRLESFRVFRGDRGRRDAAAIKSPEHRMLKRVRARIEAMSPKKTRLSGSSSPVSSRGGRVWTSPPADASLSGIGSDDEESCCTGDQRRLMTKLWKAHGATHVADTDVAMSPTPSPRALVRSLSAPASSGISIEGQETASSLIRSRSFGLLRGTVASGLRQSFGLGGKLLTTMMHLSKKKPASSSSSPSFSAGMAPPSPVSPLEVQARGGRHFSGGLSCTFLTLPESSPKWSPKCSSEFGASVAGGESPWRWKTDPLAESTDDDPDRVYVRELLVAAGLFDDDDDAGSSKDTADATIMRGDVFDEVEDAYYYRRLCRRVHEGGAGEEEEEEDGWADRRRVLFDLANEALQAMQAGPLSSSPSLRRWVVESGNGVSSSSRVQSRGSELEGDVWRHVARAMTGDDGPAPTTTVDGMVERDVRRSPWMALREDVCAVGRKVERAIFDELVSEVVRQVFVRA</sequence>